<dbReference type="InterPro" id="IPR003594">
    <property type="entry name" value="HATPase_dom"/>
</dbReference>
<dbReference type="Gene3D" id="1.10.287.130">
    <property type="match status" value="1"/>
</dbReference>
<comment type="catalytic activity">
    <reaction evidence="1">
        <text>ATP + protein L-histidine = ADP + protein N-phospho-L-histidine.</text>
        <dbReference type="EC" id="2.7.13.3"/>
    </reaction>
</comment>
<keyword evidence="9" id="KW-1133">Transmembrane helix</keyword>
<organism evidence="12 13">
    <name type="scientific">Anaerocolumna jejuensis DSM 15929</name>
    <dbReference type="NCBI Taxonomy" id="1121322"/>
    <lineage>
        <taxon>Bacteria</taxon>
        <taxon>Bacillati</taxon>
        <taxon>Bacillota</taxon>
        <taxon>Clostridia</taxon>
        <taxon>Lachnospirales</taxon>
        <taxon>Lachnospiraceae</taxon>
        <taxon>Anaerocolumna</taxon>
    </lineage>
</organism>
<dbReference type="InterPro" id="IPR004358">
    <property type="entry name" value="Sig_transdc_His_kin-like_C"/>
</dbReference>
<proteinExistence type="predicted"/>
<evidence type="ECO:0000256" key="6">
    <source>
        <dbReference type="ARBA" id="ARBA00023012"/>
    </source>
</evidence>
<dbReference type="RefSeq" id="WP_073278604.1">
    <property type="nucleotide sequence ID" value="NZ_FRAC01000022.1"/>
</dbReference>
<dbReference type="EMBL" id="FRAC01000022">
    <property type="protein sequence ID" value="SHL05736.1"/>
    <property type="molecule type" value="Genomic_DNA"/>
</dbReference>
<dbReference type="PANTHER" id="PTHR43547">
    <property type="entry name" value="TWO-COMPONENT HISTIDINE KINASE"/>
    <property type="match status" value="1"/>
</dbReference>
<dbReference type="InterPro" id="IPR010559">
    <property type="entry name" value="Sig_transdc_His_kin_internal"/>
</dbReference>
<keyword evidence="5 12" id="KW-0418">Kinase</keyword>
<dbReference type="Proteomes" id="UP000184386">
    <property type="component" value="Unassembled WGS sequence"/>
</dbReference>
<dbReference type="AlphaFoldDB" id="A0A1M6XIJ1"/>
<dbReference type="SUPFAM" id="SSF55874">
    <property type="entry name" value="ATPase domain of HSP90 chaperone/DNA topoisomerase II/histidine kinase"/>
    <property type="match status" value="2"/>
</dbReference>
<evidence type="ECO:0000313" key="12">
    <source>
        <dbReference type="EMBL" id="SHL05736.1"/>
    </source>
</evidence>
<dbReference type="Gene3D" id="3.40.50.2300">
    <property type="match status" value="1"/>
</dbReference>
<sequence>MEIKKKSSIIICIVILAANILGLVLLNNPHYKNLAAASNGVLSLADWDFARKGLAKIGGTWEFYPGKLITPKQGEDVFQEYEQYRRYVKVPDDWRNYGAYKSKPFNSGTFRLLLNLPEDGSYGIKTDGIQSAADIYMNGTKVCESGRVSDEAEGFMPDIRRLAGFAGSSAKRMELVVKVSTYDSYKGGILQGFDFGRSEEILKSRDLDRSVDFFVISCCMVAGICLAGSFLIKKGSKHSFYFGVFLILQGIYISTIGDRLISDLLPMPGNTATFYGFQIQITFISFFCLLLLINSYFKKYSERKIVVILGILLNIVGPVLIWVPFTSVSVMGISFYLYKLTLAAVIAVTLAYILLVIYRASRKKMEYAEYVIIFITAFGCYLISLLLDFLTDINVGKMPTVMMLALILTQIVLMYYRSKTAFQKVDQLSSQLLVYDQLKDRFLAKTSLELQKPANGIISLSEELLKGEKGSISIYQQQNIMQINREGKHIYSILDEMLEASGDNQNIKIVQENIDRDSLEAMIAELEYLAYERKDLKVVRKIPIDFPGIRSDKVKLRQIFYHLIHNAVKFTETGEIEISAAIYGNEAFLSVKDTGIGIPYAQKEIIFIPFYQGKKQGEEEGLGLGLGITKNLIEILGGKIWVVSEAGKGSRFTFSMPLGEKKTEIRHTEKPLYERKAGSEVSEASAEKNLCQDNQEGYTKLEGTREETLLIVMKDDQLIREVRHLNSEEKYNLILCGIYDKALDLAAKEECDLIILDFGMDYAAGYETCLKIRERYSMTELPVIILTETGQAKELQKSVRSGVNDFMQKPFSWEELRIRVETLLLVRKSAREAINQEYKMLHAQIMPHFLYNTLNTIIGLSYKDAEQACEALQYLSTYFRAKLDFDSYNSFVSVEREVELMKAYLAIEKMRFKERLEIIYDLDESLDFELPALTLQPLVENSVQHGVLDNNRRITVEITIKETAENEIIIQIKDNGMGIPKVKQEELLAEKNNRIGFSNVLRKIRLMKNSNLTLESEEGKGTCITINLRNMPFQRKQNRAKNIEQETAKVKL</sequence>
<dbReference type="InterPro" id="IPR003661">
    <property type="entry name" value="HisK_dim/P_dom"/>
</dbReference>
<dbReference type="SMART" id="SM00387">
    <property type="entry name" value="HATPase_c"/>
    <property type="match status" value="2"/>
</dbReference>
<dbReference type="Gene3D" id="2.60.120.260">
    <property type="entry name" value="Galactose-binding domain-like"/>
    <property type="match status" value="1"/>
</dbReference>
<feature type="transmembrane region" description="Helical" evidence="9">
    <location>
        <begin position="370"/>
        <end position="390"/>
    </location>
</feature>
<evidence type="ECO:0000256" key="1">
    <source>
        <dbReference type="ARBA" id="ARBA00000085"/>
    </source>
</evidence>
<dbReference type="InterPro" id="IPR005467">
    <property type="entry name" value="His_kinase_dom"/>
</dbReference>
<dbReference type="EC" id="2.7.13.3" evidence="2"/>
<evidence type="ECO:0000256" key="9">
    <source>
        <dbReference type="SAM" id="Phobius"/>
    </source>
</evidence>
<dbReference type="PRINTS" id="PR00344">
    <property type="entry name" value="BCTRLSENSOR"/>
</dbReference>
<evidence type="ECO:0000256" key="7">
    <source>
        <dbReference type="ARBA" id="ARBA00024867"/>
    </source>
</evidence>
<dbReference type="Pfam" id="PF02518">
    <property type="entry name" value="HATPase_c"/>
    <property type="match status" value="2"/>
</dbReference>
<keyword evidence="13" id="KW-1185">Reference proteome</keyword>
<feature type="transmembrane region" description="Helical" evidence="9">
    <location>
        <begin position="273"/>
        <end position="293"/>
    </location>
</feature>
<dbReference type="Pfam" id="PF00072">
    <property type="entry name" value="Response_reg"/>
    <property type="match status" value="1"/>
</dbReference>
<dbReference type="InterPro" id="IPR008979">
    <property type="entry name" value="Galactose-bd-like_sf"/>
</dbReference>
<evidence type="ECO:0000313" key="13">
    <source>
        <dbReference type="Proteomes" id="UP000184386"/>
    </source>
</evidence>
<evidence type="ECO:0000256" key="3">
    <source>
        <dbReference type="ARBA" id="ARBA00018672"/>
    </source>
</evidence>
<keyword evidence="6" id="KW-0902">Two-component regulatory system</keyword>
<name>A0A1M6XIJ1_9FIRM</name>
<dbReference type="SUPFAM" id="SSF52172">
    <property type="entry name" value="CheY-like"/>
    <property type="match status" value="1"/>
</dbReference>
<feature type="modified residue" description="4-aspartylphosphate" evidence="8">
    <location>
        <position position="757"/>
    </location>
</feature>
<dbReference type="InterPro" id="IPR036890">
    <property type="entry name" value="HATPase_C_sf"/>
</dbReference>
<dbReference type="CDD" id="cd00082">
    <property type="entry name" value="HisKA"/>
    <property type="match status" value="1"/>
</dbReference>
<feature type="transmembrane region" description="Helical" evidence="9">
    <location>
        <begin position="305"/>
        <end position="325"/>
    </location>
</feature>
<dbReference type="Gene3D" id="3.30.565.10">
    <property type="entry name" value="Histidine kinase-like ATPase, C-terminal domain"/>
    <property type="match status" value="2"/>
</dbReference>
<evidence type="ECO:0000256" key="2">
    <source>
        <dbReference type="ARBA" id="ARBA00012438"/>
    </source>
</evidence>
<dbReference type="PROSITE" id="PS50109">
    <property type="entry name" value="HIS_KIN"/>
    <property type="match status" value="1"/>
</dbReference>
<feature type="transmembrane region" description="Helical" evidence="9">
    <location>
        <begin position="337"/>
        <end position="358"/>
    </location>
</feature>
<dbReference type="Pfam" id="PF06580">
    <property type="entry name" value="His_kinase"/>
    <property type="match status" value="1"/>
</dbReference>
<keyword evidence="9" id="KW-0472">Membrane</keyword>
<comment type="function">
    <text evidence="7">May play the central regulatory role in sporulation. It may be an element of the effector pathway responsible for the activation of sporulation genes in response to nutritional stress. Spo0A may act in concert with spo0H (a sigma factor) to control the expression of some genes that are critical to the sporulation process.</text>
</comment>
<dbReference type="STRING" id="1121322.SAMN02745136_03980"/>
<feature type="domain" description="Response regulatory" evidence="11">
    <location>
        <begin position="708"/>
        <end position="824"/>
    </location>
</feature>
<dbReference type="PANTHER" id="PTHR43547:SF2">
    <property type="entry name" value="HYBRID SIGNAL TRANSDUCTION HISTIDINE KINASE C"/>
    <property type="match status" value="1"/>
</dbReference>
<protein>
    <recommendedName>
        <fullName evidence="3">Stage 0 sporulation protein A homolog</fullName>
        <ecNumber evidence="2">2.7.13.3</ecNumber>
    </recommendedName>
</protein>
<evidence type="ECO:0000256" key="4">
    <source>
        <dbReference type="ARBA" id="ARBA00022553"/>
    </source>
</evidence>
<dbReference type="GO" id="GO:0000155">
    <property type="term" value="F:phosphorelay sensor kinase activity"/>
    <property type="evidence" value="ECO:0007669"/>
    <property type="project" value="InterPro"/>
</dbReference>
<feature type="transmembrane region" description="Helical" evidence="9">
    <location>
        <begin position="213"/>
        <end position="232"/>
    </location>
</feature>
<accession>A0A1M6XIJ1</accession>
<feature type="domain" description="Histidine kinase" evidence="10">
    <location>
        <begin position="445"/>
        <end position="660"/>
    </location>
</feature>
<dbReference type="GO" id="GO:0016020">
    <property type="term" value="C:membrane"/>
    <property type="evidence" value="ECO:0007669"/>
    <property type="project" value="InterPro"/>
</dbReference>
<keyword evidence="9" id="KW-0812">Transmembrane</keyword>
<keyword evidence="4 8" id="KW-0597">Phosphoprotein</keyword>
<evidence type="ECO:0000256" key="8">
    <source>
        <dbReference type="PROSITE-ProRule" id="PRU00169"/>
    </source>
</evidence>
<dbReference type="InterPro" id="IPR001789">
    <property type="entry name" value="Sig_transdc_resp-reg_receiver"/>
</dbReference>
<evidence type="ECO:0000259" key="11">
    <source>
        <dbReference type="PROSITE" id="PS50110"/>
    </source>
</evidence>
<dbReference type="SUPFAM" id="SSF49785">
    <property type="entry name" value="Galactose-binding domain-like"/>
    <property type="match status" value="1"/>
</dbReference>
<evidence type="ECO:0000259" key="10">
    <source>
        <dbReference type="PROSITE" id="PS50109"/>
    </source>
</evidence>
<reference evidence="12 13" key="1">
    <citation type="submission" date="2016-11" db="EMBL/GenBank/DDBJ databases">
        <authorList>
            <person name="Jaros S."/>
            <person name="Januszkiewicz K."/>
            <person name="Wedrychowicz H."/>
        </authorList>
    </citation>
    <scope>NUCLEOTIDE SEQUENCE [LARGE SCALE GENOMIC DNA]</scope>
    <source>
        <strain evidence="12 13">DSM 15929</strain>
    </source>
</reference>
<feature type="transmembrane region" description="Helical" evidence="9">
    <location>
        <begin position="239"/>
        <end position="261"/>
    </location>
</feature>
<evidence type="ECO:0000256" key="5">
    <source>
        <dbReference type="ARBA" id="ARBA00022777"/>
    </source>
</evidence>
<gene>
    <name evidence="12" type="ORF">SAMN02745136_03980</name>
</gene>
<dbReference type="SMART" id="SM00448">
    <property type="entry name" value="REC"/>
    <property type="match status" value="1"/>
</dbReference>
<feature type="transmembrane region" description="Helical" evidence="9">
    <location>
        <begin position="7"/>
        <end position="26"/>
    </location>
</feature>
<keyword evidence="5 12" id="KW-0808">Transferase</keyword>
<dbReference type="PROSITE" id="PS50110">
    <property type="entry name" value="RESPONSE_REGULATORY"/>
    <property type="match status" value="1"/>
</dbReference>
<dbReference type="InterPro" id="IPR011006">
    <property type="entry name" value="CheY-like_superfamily"/>
</dbReference>